<dbReference type="InterPro" id="IPR010610">
    <property type="entry name" value="EryCIII-like_C"/>
</dbReference>
<organism evidence="3">
    <name type="scientific">Mycobacterium riyadhense</name>
    <dbReference type="NCBI Taxonomy" id="486698"/>
    <lineage>
        <taxon>Bacteria</taxon>
        <taxon>Bacillati</taxon>
        <taxon>Actinomycetota</taxon>
        <taxon>Actinomycetes</taxon>
        <taxon>Mycobacteriales</taxon>
        <taxon>Mycobacteriaceae</taxon>
        <taxon>Mycobacterium</taxon>
    </lineage>
</organism>
<proteinExistence type="predicted"/>
<dbReference type="Gene3D" id="3.40.50.2000">
    <property type="entry name" value="Glycogen Phosphorylase B"/>
    <property type="match status" value="2"/>
</dbReference>
<dbReference type="PANTHER" id="PTHR48050:SF13">
    <property type="entry name" value="STEROL 3-BETA-GLUCOSYLTRANSFERASE UGT80A2"/>
    <property type="match status" value="1"/>
</dbReference>
<protein>
    <submittedName>
        <fullName evidence="3">Uncharacterized protein</fullName>
    </submittedName>
</protein>
<dbReference type="EMBL" id="LR589098">
    <property type="protein sequence ID" value="VTP00063.1"/>
    <property type="molecule type" value="Genomic_DNA"/>
</dbReference>
<dbReference type="InterPro" id="IPR002213">
    <property type="entry name" value="UDP_glucos_trans"/>
</dbReference>
<dbReference type="SUPFAM" id="SSF53756">
    <property type="entry name" value="UDP-Glycosyltransferase/glycogen phosphorylase"/>
    <property type="match status" value="1"/>
</dbReference>
<feature type="domain" description="Erythromycin biosynthesis protein CIII-like C-terminal" evidence="2">
    <location>
        <begin position="290"/>
        <end position="389"/>
    </location>
</feature>
<dbReference type="GO" id="GO:0005975">
    <property type="term" value="P:carbohydrate metabolic process"/>
    <property type="evidence" value="ECO:0007669"/>
    <property type="project" value="InterPro"/>
</dbReference>
<dbReference type="PANTHER" id="PTHR48050">
    <property type="entry name" value="STEROL 3-BETA-GLUCOSYLTRANSFERASE"/>
    <property type="match status" value="1"/>
</dbReference>
<evidence type="ECO:0000259" key="2">
    <source>
        <dbReference type="Pfam" id="PF06722"/>
    </source>
</evidence>
<dbReference type="InterPro" id="IPR050426">
    <property type="entry name" value="Glycosyltransferase_28"/>
</dbReference>
<dbReference type="CDD" id="cd03784">
    <property type="entry name" value="GT1_Gtf-like"/>
    <property type="match status" value="1"/>
</dbReference>
<name>A0A653ERV5_9MYCO</name>
<reference evidence="3" key="1">
    <citation type="submission" date="2019-05" db="EMBL/GenBank/DDBJ databases">
        <authorList>
            <person name="Naeem R."/>
            <person name="Antony C."/>
            <person name="Guan Q."/>
        </authorList>
    </citation>
    <scope>NUCLEOTIDE SEQUENCE</scope>
    <source>
        <strain evidence="3">2</strain>
    </source>
</reference>
<dbReference type="GO" id="GO:0016758">
    <property type="term" value="F:hexosyltransferase activity"/>
    <property type="evidence" value="ECO:0007669"/>
    <property type="project" value="InterPro"/>
</dbReference>
<dbReference type="GO" id="GO:0033072">
    <property type="term" value="P:vancomycin biosynthetic process"/>
    <property type="evidence" value="ECO:0007669"/>
    <property type="project" value="UniProtKB-ARBA"/>
</dbReference>
<accession>A0A653ERV5</accession>
<feature type="domain" description="Glycosyltransferase family 28 N-terminal" evidence="1">
    <location>
        <begin position="18"/>
        <end position="111"/>
    </location>
</feature>
<evidence type="ECO:0000313" key="3">
    <source>
        <dbReference type="EMBL" id="VTP00063.1"/>
    </source>
</evidence>
<dbReference type="GO" id="GO:0008194">
    <property type="term" value="F:UDP-glycosyltransferase activity"/>
    <property type="evidence" value="ECO:0007669"/>
    <property type="project" value="InterPro"/>
</dbReference>
<evidence type="ECO:0000259" key="1">
    <source>
        <dbReference type="Pfam" id="PF03033"/>
    </source>
</evidence>
<dbReference type="InterPro" id="IPR004276">
    <property type="entry name" value="GlycoTrans_28_N"/>
</dbReference>
<dbReference type="AlphaFoldDB" id="A0A653ERV5"/>
<gene>
    <name evidence="3" type="ORF">BIN_B_03309</name>
</gene>
<sequence>MRQLAPSVHCSVRKPMKVVLAGYGSRGDVEPCAAVGRELLRRGHAVRMAVPPNMVGFVESAGLAAATYGPDSREQLNPASDLVRNLATKIQNPISVLTEVVEHVSHVHAEKSTALTSLTDGADLLVTSFNEQGLAANVAEYHGIPLAALHFFPARIWASGGPATLIMKAAVDAQRRALGLPEATGPVTPPLEIQAYDELCLPGPAFEWVEPDRRRPFVGALTLQLPTDSDDEVLSWIAAGTPPIYFGFGSTPIASAADTVAMISGACARLGERALICCGPNDFHGLPHSDSVKMVAEVNHAAILPECRAVVHHGGAGTTAACMRAGIPMLILWLWLDQPIWAAAVTRLEVGAGRPFSATTQDSLVADLRAILAPACVAKAREVAAQMTVPAKSVATAGDLLEGLTMPRSRRAARHP</sequence>
<dbReference type="Pfam" id="PF03033">
    <property type="entry name" value="Glyco_transf_28"/>
    <property type="match status" value="1"/>
</dbReference>
<dbReference type="Pfam" id="PF06722">
    <property type="entry name" value="EryCIII-like_C"/>
    <property type="match status" value="1"/>
</dbReference>
<dbReference type="FunFam" id="3.40.50.2000:FF:000009">
    <property type="entry name" value="Sterol 3-beta-glucosyltransferase UGT80A2"/>
    <property type="match status" value="1"/>
</dbReference>